<dbReference type="InterPro" id="IPR052532">
    <property type="entry name" value="SUA5_domain"/>
</dbReference>
<dbReference type="GO" id="GO:0003725">
    <property type="term" value="F:double-stranded RNA binding"/>
    <property type="evidence" value="ECO:0007669"/>
    <property type="project" value="InterPro"/>
</dbReference>
<dbReference type="SUPFAM" id="SSF55821">
    <property type="entry name" value="YrdC/RibB"/>
    <property type="match status" value="1"/>
</dbReference>
<evidence type="ECO:0000256" key="1">
    <source>
        <dbReference type="ARBA" id="ARBA00015492"/>
    </source>
</evidence>
<dbReference type="Proteomes" id="UP001190700">
    <property type="component" value="Unassembled WGS sequence"/>
</dbReference>
<evidence type="ECO:0000259" key="2">
    <source>
        <dbReference type="PROSITE" id="PS51163"/>
    </source>
</evidence>
<evidence type="ECO:0000313" key="4">
    <source>
        <dbReference type="Proteomes" id="UP001190700"/>
    </source>
</evidence>
<dbReference type="InterPro" id="IPR017945">
    <property type="entry name" value="DHBP_synth_RibB-like_a/b_dom"/>
</dbReference>
<protein>
    <recommendedName>
        <fullName evidence="1">Threonylcarbamoyl-AMP synthase</fullName>
    </recommendedName>
</protein>
<keyword evidence="4" id="KW-1185">Reference proteome</keyword>
<reference evidence="3 4" key="1">
    <citation type="journal article" date="2015" name="Genome Biol. Evol.">
        <title>Comparative Genomics of a Bacterivorous Green Alga Reveals Evolutionary Causalities and Consequences of Phago-Mixotrophic Mode of Nutrition.</title>
        <authorList>
            <person name="Burns J.A."/>
            <person name="Paasch A."/>
            <person name="Narechania A."/>
            <person name="Kim E."/>
        </authorList>
    </citation>
    <scope>NUCLEOTIDE SEQUENCE [LARGE SCALE GENOMIC DNA]</scope>
    <source>
        <strain evidence="3 4">PLY_AMNH</strain>
    </source>
</reference>
<dbReference type="PANTHER" id="PTHR42828">
    <property type="entry name" value="DHBP SYNTHASE RIBB-LIKE ALPHA/BETA DOMAIN-CONTAINING PROTEIN"/>
    <property type="match status" value="1"/>
</dbReference>
<dbReference type="EMBL" id="LGRX02016629">
    <property type="protein sequence ID" value="KAK3261829.1"/>
    <property type="molecule type" value="Genomic_DNA"/>
</dbReference>
<dbReference type="Pfam" id="PF01300">
    <property type="entry name" value="Sua5_yciO_yrdC"/>
    <property type="match status" value="1"/>
</dbReference>
<organism evidence="3 4">
    <name type="scientific">Cymbomonas tetramitiformis</name>
    <dbReference type="NCBI Taxonomy" id="36881"/>
    <lineage>
        <taxon>Eukaryota</taxon>
        <taxon>Viridiplantae</taxon>
        <taxon>Chlorophyta</taxon>
        <taxon>Pyramimonadophyceae</taxon>
        <taxon>Pyramimonadales</taxon>
        <taxon>Pyramimonadaceae</taxon>
        <taxon>Cymbomonas</taxon>
    </lineage>
</organism>
<evidence type="ECO:0000313" key="3">
    <source>
        <dbReference type="EMBL" id="KAK3261829.1"/>
    </source>
</evidence>
<dbReference type="Gene3D" id="3.90.870.10">
    <property type="entry name" value="DHBP synthase"/>
    <property type="match status" value="1"/>
</dbReference>
<dbReference type="NCBIfam" id="TIGR00057">
    <property type="entry name" value="L-threonylcarbamoyladenylate synthase"/>
    <property type="match status" value="1"/>
</dbReference>
<dbReference type="PROSITE" id="PS51163">
    <property type="entry name" value="YRDC"/>
    <property type="match status" value="1"/>
</dbReference>
<name>A0AAE0KVB1_9CHLO</name>
<feature type="domain" description="YrdC-like" evidence="2">
    <location>
        <begin position="87"/>
        <end position="287"/>
    </location>
</feature>
<dbReference type="AlphaFoldDB" id="A0AAE0KVB1"/>
<sequence>MAASVLKGNSANTRTAFNLTTVFSRRRTAACRKPPSLTCALNKAHLTRPTVARGIRNRQVCCARNRGPAGKTSETTLVEIEEDASNSWRLEEIVEIVESGGVGIIPTDSCYAFVCDVHNSKAVDKMYRIKDMDASKPLSILCRNFNDIDTFTNGFPAGGNEIPNTFRVAKKCLPGAYTFILQASKELPKRCFDVGGKKQCKFRKCVGVRIPGDEICLALLSRLHAPLLCTSVPATSGEMQDDPIAMLDQFGKLGLDFVVDGGTRIAEPSSVIDLSSGSPLILREGKGDVSMWDLGDESEGALAAAYA</sequence>
<dbReference type="PANTHER" id="PTHR42828:SF3">
    <property type="entry name" value="THREONYLCARBAMOYL-AMP SYNTHASE"/>
    <property type="match status" value="1"/>
</dbReference>
<accession>A0AAE0KVB1</accession>
<proteinExistence type="predicted"/>
<comment type="caution">
    <text evidence="3">The sequence shown here is derived from an EMBL/GenBank/DDBJ whole genome shotgun (WGS) entry which is preliminary data.</text>
</comment>
<gene>
    <name evidence="3" type="ORF">CYMTET_29283</name>
</gene>
<dbReference type="InterPro" id="IPR006070">
    <property type="entry name" value="Sua5-like_dom"/>
</dbReference>